<keyword evidence="2 6" id="KW-0812">Transmembrane</keyword>
<dbReference type="InterPro" id="IPR006603">
    <property type="entry name" value="PQ-loop_rpt"/>
</dbReference>
<evidence type="ECO:0000256" key="5">
    <source>
        <dbReference type="SAM" id="MobiDB-lite"/>
    </source>
</evidence>
<dbReference type="Pfam" id="PF04193">
    <property type="entry name" value="PQ-loop"/>
    <property type="match status" value="1"/>
</dbReference>
<protein>
    <submittedName>
        <fullName evidence="7">Uncharacterized protein</fullName>
    </submittedName>
</protein>
<gene>
    <name evidence="7" type="ORF">Clacol_008853</name>
</gene>
<dbReference type="Gene3D" id="1.20.1280.290">
    <property type="match status" value="1"/>
</dbReference>
<evidence type="ECO:0000256" key="2">
    <source>
        <dbReference type="ARBA" id="ARBA00022692"/>
    </source>
</evidence>
<sequence length="140" mass="15063">MGTLYSHSPPNQIHAWAIFLGVSSSALAVIQYFPQLFKTYRLKLVGAISVPMMCIQSPGAVLMVLSWITYATAGIMQGSLLVMCLIWKTRQARLGIDDFGNPLGPDVSTVTVTGAEPDVSGEDGSNQNIHVTNERTPLLG</sequence>
<evidence type="ECO:0000313" key="8">
    <source>
        <dbReference type="Proteomes" id="UP001050691"/>
    </source>
</evidence>
<feature type="compositionally biased region" description="Polar residues" evidence="5">
    <location>
        <begin position="123"/>
        <end position="140"/>
    </location>
</feature>
<accession>A0AAV5ALE3</accession>
<organism evidence="7 8">
    <name type="scientific">Clathrus columnatus</name>
    <dbReference type="NCBI Taxonomy" id="1419009"/>
    <lineage>
        <taxon>Eukaryota</taxon>
        <taxon>Fungi</taxon>
        <taxon>Dikarya</taxon>
        <taxon>Basidiomycota</taxon>
        <taxon>Agaricomycotina</taxon>
        <taxon>Agaricomycetes</taxon>
        <taxon>Phallomycetidae</taxon>
        <taxon>Phallales</taxon>
        <taxon>Clathraceae</taxon>
        <taxon>Clathrus</taxon>
    </lineage>
</organism>
<keyword evidence="3 6" id="KW-1133">Transmembrane helix</keyword>
<dbReference type="Proteomes" id="UP001050691">
    <property type="component" value="Unassembled WGS sequence"/>
</dbReference>
<feature type="transmembrane region" description="Helical" evidence="6">
    <location>
        <begin position="13"/>
        <end position="33"/>
    </location>
</feature>
<dbReference type="AlphaFoldDB" id="A0AAV5ALE3"/>
<comment type="caution">
    <text evidence="7">The sequence shown here is derived from an EMBL/GenBank/DDBJ whole genome shotgun (WGS) entry which is preliminary data.</text>
</comment>
<proteinExistence type="predicted"/>
<name>A0AAV5ALE3_9AGAM</name>
<feature type="region of interest" description="Disordered" evidence="5">
    <location>
        <begin position="115"/>
        <end position="140"/>
    </location>
</feature>
<keyword evidence="4 6" id="KW-0472">Membrane</keyword>
<evidence type="ECO:0000256" key="6">
    <source>
        <dbReference type="SAM" id="Phobius"/>
    </source>
</evidence>
<dbReference type="GO" id="GO:0016020">
    <property type="term" value="C:membrane"/>
    <property type="evidence" value="ECO:0007669"/>
    <property type="project" value="UniProtKB-SubCell"/>
</dbReference>
<dbReference type="EMBL" id="BPWL01000010">
    <property type="protein sequence ID" value="GJJ14587.1"/>
    <property type="molecule type" value="Genomic_DNA"/>
</dbReference>
<evidence type="ECO:0000256" key="3">
    <source>
        <dbReference type="ARBA" id="ARBA00022989"/>
    </source>
</evidence>
<comment type="subcellular location">
    <subcellularLocation>
        <location evidence="1">Membrane</location>
        <topology evidence="1">Multi-pass membrane protein</topology>
    </subcellularLocation>
</comment>
<reference evidence="7" key="1">
    <citation type="submission" date="2021-10" db="EMBL/GenBank/DDBJ databases">
        <title>De novo Genome Assembly of Clathrus columnatus (Basidiomycota, Fungi) Using Illumina and Nanopore Sequence Data.</title>
        <authorList>
            <person name="Ogiso-Tanaka E."/>
            <person name="Itagaki H."/>
            <person name="Hosoya T."/>
            <person name="Hosaka K."/>
        </authorList>
    </citation>
    <scope>NUCLEOTIDE SEQUENCE</scope>
    <source>
        <strain evidence="7">MO-923</strain>
    </source>
</reference>
<feature type="transmembrane region" description="Helical" evidence="6">
    <location>
        <begin position="40"/>
        <end position="61"/>
    </location>
</feature>
<evidence type="ECO:0000256" key="1">
    <source>
        <dbReference type="ARBA" id="ARBA00004141"/>
    </source>
</evidence>
<keyword evidence="8" id="KW-1185">Reference proteome</keyword>
<evidence type="ECO:0000256" key="4">
    <source>
        <dbReference type="ARBA" id="ARBA00023136"/>
    </source>
</evidence>
<evidence type="ECO:0000313" key="7">
    <source>
        <dbReference type="EMBL" id="GJJ14587.1"/>
    </source>
</evidence>
<feature type="transmembrane region" description="Helical" evidence="6">
    <location>
        <begin position="67"/>
        <end position="87"/>
    </location>
</feature>